<feature type="compositionally biased region" description="Low complexity" evidence="1">
    <location>
        <begin position="222"/>
        <end position="231"/>
    </location>
</feature>
<proteinExistence type="predicted"/>
<protein>
    <submittedName>
        <fullName evidence="3">Conserved TM helix</fullName>
    </submittedName>
</protein>
<organism evidence="3 4">
    <name type="scientific">Goodfellowiella coeruleoviolacea</name>
    <dbReference type="NCBI Taxonomy" id="334858"/>
    <lineage>
        <taxon>Bacteria</taxon>
        <taxon>Bacillati</taxon>
        <taxon>Actinomycetota</taxon>
        <taxon>Actinomycetes</taxon>
        <taxon>Pseudonocardiales</taxon>
        <taxon>Pseudonocardiaceae</taxon>
        <taxon>Goodfellowiella</taxon>
    </lineage>
</organism>
<feature type="transmembrane region" description="Helical" evidence="2">
    <location>
        <begin position="181"/>
        <end position="202"/>
    </location>
</feature>
<feature type="transmembrane region" description="Helical" evidence="2">
    <location>
        <begin position="20"/>
        <end position="41"/>
    </location>
</feature>
<keyword evidence="4" id="KW-1185">Reference proteome</keyword>
<dbReference type="RefSeq" id="WP_253769809.1">
    <property type="nucleotide sequence ID" value="NZ_JAMTCK010000004.1"/>
</dbReference>
<feature type="transmembrane region" description="Helical" evidence="2">
    <location>
        <begin position="155"/>
        <end position="175"/>
    </location>
</feature>
<evidence type="ECO:0000256" key="1">
    <source>
        <dbReference type="SAM" id="MobiDB-lite"/>
    </source>
</evidence>
<feature type="compositionally biased region" description="Basic and acidic residues" evidence="1">
    <location>
        <begin position="241"/>
        <end position="251"/>
    </location>
</feature>
<gene>
    <name evidence="3" type="ORF">LX83_002084</name>
</gene>
<feature type="region of interest" description="Disordered" evidence="1">
    <location>
        <begin position="220"/>
        <end position="352"/>
    </location>
</feature>
<evidence type="ECO:0000256" key="2">
    <source>
        <dbReference type="SAM" id="Phobius"/>
    </source>
</evidence>
<dbReference type="InterPro" id="IPR008910">
    <property type="entry name" value="MSC_TM_helix"/>
</dbReference>
<dbReference type="EMBL" id="JAMTCK010000004">
    <property type="protein sequence ID" value="MCP2165235.1"/>
    <property type="molecule type" value="Genomic_DNA"/>
</dbReference>
<evidence type="ECO:0000313" key="3">
    <source>
        <dbReference type="EMBL" id="MCP2165235.1"/>
    </source>
</evidence>
<dbReference type="Proteomes" id="UP001206128">
    <property type="component" value="Unassembled WGS sequence"/>
</dbReference>
<feature type="transmembrane region" description="Helical" evidence="2">
    <location>
        <begin position="80"/>
        <end position="99"/>
    </location>
</feature>
<name>A0AAE3GBT2_9PSEU</name>
<keyword evidence="2" id="KW-1133">Transmembrane helix</keyword>
<feature type="compositionally biased region" description="Basic and acidic residues" evidence="1">
    <location>
        <begin position="265"/>
        <end position="286"/>
    </location>
</feature>
<dbReference type="Pfam" id="PF05552">
    <property type="entry name" value="MS_channel_1st_1"/>
    <property type="match status" value="2"/>
</dbReference>
<feature type="compositionally biased region" description="Basic residues" evidence="1">
    <location>
        <begin position="314"/>
        <end position="323"/>
    </location>
</feature>
<comment type="caution">
    <text evidence="3">The sequence shown here is derived from an EMBL/GenBank/DDBJ whole genome shotgun (WGS) entry which is preliminary data.</text>
</comment>
<evidence type="ECO:0000313" key="4">
    <source>
        <dbReference type="Proteomes" id="UP001206128"/>
    </source>
</evidence>
<accession>A0AAE3GBT2</accession>
<dbReference type="AlphaFoldDB" id="A0AAE3GBT2"/>
<feature type="transmembrane region" description="Helical" evidence="2">
    <location>
        <begin position="111"/>
        <end position="134"/>
    </location>
</feature>
<keyword evidence="2" id="KW-0472">Membrane</keyword>
<reference evidence="3" key="1">
    <citation type="submission" date="2022-06" db="EMBL/GenBank/DDBJ databases">
        <title>Genomic Encyclopedia of Archaeal and Bacterial Type Strains, Phase II (KMG-II): from individual species to whole genera.</title>
        <authorList>
            <person name="Goeker M."/>
        </authorList>
    </citation>
    <scope>NUCLEOTIDE SEQUENCE</scope>
    <source>
        <strain evidence="3">DSM 43935</strain>
    </source>
</reference>
<keyword evidence="2" id="KW-0812">Transmembrane</keyword>
<sequence length="352" mass="36881">MGDQLRRGLGDAWSELISFVPRLVGFLLVLLVGWLIAKALAKGVDLLLTRTGFPKLVERAGISRVLGKAPVSATGLIVKLVFYFVLLMALQLAFGMFGASNPVSQLLNQVIAYLPRIVVAVVLVLVAAAIGAALRDVLASALGQRPHTGLIGTGVRVFVIALGVIAALDQLGIAVTVTLPVLITVLATIGGVLVVGVGGGLVRPMQRRWEDWLTRLQHEAARTPAPATAPAGAGGPGGTGRADEGADRAGVEDTAQLGGPAGERWSGERRESGRPERGRQESGRQEDQDEETWSDRGSWSGELHADDEIGGGAGRRRIGRAGRHASSPPPPQRPTRREDPPTPPAGLGSLPD</sequence>